<reference evidence="8" key="1">
    <citation type="submission" date="2021-03" db="EMBL/GenBank/DDBJ databases">
        <title>Chromosome level genome of the anhydrobiotic midge Polypedilum vanderplanki.</title>
        <authorList>
            <person name="Yoshida Y."/>
            <person name="Kikawada T."/>
            <person name="Gusev O."/>
        </authorList>
    </citation>
    <scope>NUCLEOTIDE SEQUENCE</scope>
    <source>
        <strain evidence="8">NIAS01</strain>
        <tissue evidence="8">Whole body or cell culture</tissue>
    </source>
</reference>
<dbReference type="Pfam" id="PF19037">
    <property type="entry name" value="Fuz_longin_2"/>
    <property type="match status" value="1"/>
</dbReference>
<evidence type="ECO:0000256" key="1">
    <source>
        <dbReference type="ARBA" id="ARBA00004245"/>
    </source>
</evidence>
<evidence type="ECO:0000259" key="5">
    <source>
        <dbReference type="Pfam" id="PF19036"/>
    </source>
</evidence>
<evidence type="ECO:0000256" key="2">
    <source>
        <dbReference type="ARBA" id="ARBA00008550"/>
    </source>
</evidence>
<dbReference type="InterPro" id="IPR043971">
    <property type="entry name" value="FUZ/MON1/HPS1_longin_2"/>
</dbReference>
<evidence type="ECO:0000256" key="3">
    <source>
        <dbReference type="ARBA" id="ARBA00022490"/>
    </source>
</evidence>
<evidence type="ECO:0000256" key="4">
    <source>
        <dbReference type="ARBA" id="ARBA00023212"/>
    </source>
</evidence>
<dbReference type="OrthoDB" id="74835at2759"/>
<accession>A0A9J6BJP3</accession>
<comment type="caution">
    <text evidence="8">The sequence shown here is derived from an EMBL/GenBank/DDBJ whole genome shotgun (WGS) entry which is preliminary data.</text>
</comment>
<dbReference type="GO" id="GO:1905515">
    <property type="term" value="P:non-motile cilium assembly"/>
    <property type="evidence" value="ECO:0007669"/>
    <property type="project" value="TreeGrafter"/>
</dbReference>
<dbReference type="PANTHER" id="PTHR13559:SF1">
    <property type="entry name" value="PROTEIN FUZZY HOMOLOG"/>
    <property type="match status" value="1"/>
</dbReference>
<comment type="subcellular location">
    <subcellularLocation>
        <location evidence="1">Cytoplasm</location>
        <location evidence="1">Cytoskeleton</location>
    </subcellularLocation>
</comment>
<dbReference type="Pfam" id="PF19038">
    <property type="entry name" value="Fuz_longin_3"/>
    <property type="match status" value="1"/>
</dbReference>
<feature type="domain" description="FUZ/MON1/HPS1 second Longin" evidence="6">
    <location>
        <begin position="162"/>
        <end position="252"/>
    </location>
</feature>
<dbReference type="PANTHER" id="PTHR13559">
    <property type="entry name" value="INTRACELLULAR TRAFFIC PROTEIN-RELATED"/>
    <property type="match status" value="1"/>
</dbReference>
<keyword evidence="9" id="KW-1185">Reference proteome</keyword>
<dbReference type="GO" id="GO:0005856">
    <property type="term" value="C:cytoskeleton"/>
    <property type="evidence" value="ECO:0007669"/>
    <property type="project" value="UniProtKB-SubCell"/>
</dbReference>
<dbReference type="GO" id="GO:0016192">
    <property type="term" value="P:vesicle-mediated transport"/>
    <property type="evidence" value="ECO:0007669"/>
    <property type="project" value="InterPro"/>
</dbReference>
<comment type="similarity">
    <text evidence="2">Belongs to the fuzzy family.</text>
</comment>
<protein>
    <submittedName>
        <fullName evidence="8">Uncharacterized protein</fullName>
    </submittedName>
</protein>
<sequence>MSIYLMCLHNGTPIFNKKRGENIENLPFSTTASLSSVHLFCQAQTNIDLTSTQFDDGLILWREYETLLFIGISNNLSEKVLASLIEKAYYAMVLHVGLNEIKNIKNSDRMKRELKSTFYQMIEKLMDFAENDLLDYNESILCHEASLIQQKLNEFCELPIASPFCFMLTKSRLICASLGFYDLHVTDRKLLILLLTQLNVSQKDIPVFLPHKSPNIAYRLIGQSLIQGVTIGLLCGQQKYEDLEILCQDFWQDSYELLVKAEISNPRNFPQTIEFDSTVLGFLLINKHNKKYVISKNIQQVASKRNSHRMNILRTFFNEAVDLDNFKNSSFYDSSIENITVNEHYYVSDYHKCHAIIDENYILCVLYLSVIPTYAMSFLTQDVLNKLLSDKSIEW</sequence>
<keyword evidence="4" id="KW-0206">Cytoskeleton</keyword>
<feature type="domain" description="FUZ/MON1/HPS1 first Longin" evidence="5">
    <location>
        <begin position="4"/>
        <end position="125"/>
    </location>
</feature>
<organism evidence="8 9">
    <name type="scientific">Polypedilum vanderplanki</name>
    <name type="common">Sleeping chironomid midge</name>
    <dbReference type="NCBI Taxonomy" id="319348"/>
    <lineage>
        <taxon>Eukaryota</taxon>
        <taxon>Metazoa</taxon>
        <taxon>Ecdysozoa</taxon>
        <taxon>Arthropoda</taxon>
        <taxon>Hexapoda</taxon>
        <taxon>Insecta</taxon>
        <taxon>Pterygota</taxon>
        <taxon>Neoptera</taxon>
        <taxon>Endopterygota</taxon>
        <taxon>Diptera</taxon>
        <taxon>Nematocera</taxon>
        <taxon>Chironomoidea</taxon>
        <taxon>Chironomidae</taxon>
        <taxon>Chironominae</taxon>
        <taxon>Polypedilum</taxon>
        <taxon>Polypedilum</taxon>
    </lineage>
</organism>
<dbReference type="Proteomes" id="UP001107558">
    <property type="component" value="Chromosome 3"/>
</dbReference>
<name>A0A9J6BJP3_POLVA</name>
<feature type="domain" description="FUZ/MON1/HPS1 third Longin" evidence="7">
    <location>
        <begin position="279"/>
        <end position="390"/>
    </location>
</feature>
<dbReference type="InterPro" id="IPR026069">
    <property type="entry name" value="Fuzzy"/>
</dbReference>
<dbReference type="InterPro" id="IPR043970">
    <property type="entry name" value="FUZ/MON1/HPS1_longin_3"/>
</dbReference>
<gene>
    <name evidence="8" type="ORF">PVAND_000388</name>
</gene>
<evidence type="ECO:0000313" key="8">
    <source>
        <dbReference type="EMBL" id="KAG5670105.1"/>
    </source>
</evidence>
<dbReference type="AlphaFoldDB" id="A0A9J6BJP3"/>
<keyword evidence="3" id="KW-0963">Cytoplasm</keyword>
<evidence type="ECO:0000313" key="9">
    <source>
        <dbReference type="Proteomes" id="UP001107558"/>
    </source>
</evidence>
<dbReference type="InterPro" id="IPR043972">
    <property type="entry name" value="FUZ/MON1/HPS1_longin_1"/>
</dbReference>
<dbReference type="EMBL" id="JADBJN010000003">
    <property type="protein sequence ID" value="KAG5670105.1"/>
    <property type="molecule type" value="Genomic_DNA"/>
</dbReference>
<evidence type="ECO:0000259" key="7">
    <source>
        <dbReference type="Pfam" id="PF19038"/>
    </source>
</evidence>
<evidence type="ECO:0000259" key="6">
    <source>
        <dbReference type="Pfam" id="PF19037"/>
    </source>
</evidence>
<dbReference type="Pfam" id="PF19036">
    <property type="entry name" value="Fuz_longin_1"/>
    <property type="match status" value="1"/>
</dbReference>
<proteinExistence type="inferred from homology"/>